<dbReference type="PANTHER" id="PTHR43143">
    <property type="entry name" value="METALLOPHOSPHOESTERASE, CALCINEURIN SUPERFAMILY"/>
    <property type="match status" value="1"/>
</dbReference>
<comment type="caution">
    <text evidence="3">The sequence shown here is derived from an EMBL/GenBank/DDBJ whole genome shotgun (WGS) entry which is preliminary data.</text>
</comment>
<keyword evidence="4" id="KW-1185">Reference proteome</keyword>
<feature type="domain" description="Calcineurin-like phosphoesterase" evidence="2">
    <location>
        <begin position="44"/>
        <end position="316"/>
    </location>
</feature>
<dbReference type="InterPro" id="IPR006311">
    <property type="entry name" value="TAT_signal"/>
</dbReference>
<reference evidence="3 4" key="1">
    <citation type="submission" date="2020-08" db="EMBL/GenBank/DDBJ databases">
        <title>Genomic Encyclopedia of Type Strains, Phase IV (KMG-IV): sequencing the most valuable type-strain genomes for metagenomic binning, comparative biology and taxonomic classification.</title>
        <authorList>
            <person name="Goeker M."/>
        </authorList>
    </citation>
    <scope>NUCLEOTIDE SEQUENCE [LARGE SCALE GENOMIC DNA]</scope>
    <source>
        <strain evidence="3 4">DSM 100211</strain>
    </source>
</reference>
<evidence type="ECO:0000313" key="4">
    <source>
        <dbReference type="Proteomes" id="UP000574761"/>
    </source>
</evidence>
<dbReference type="InterPro" id="IPR029052">
    <property type="entry name" value="Metallo-depent_PP-like"/>
</dbReference>
<feature type="signal peptide" evidence="1">
    <location>
        <begin position="1"/>
        <end position="34"/>
    </location>
</feature>
<keyword evidence="1" id="KW-0732">Signal</keyword>
<organism evidence="3 4">
    <name type="scientific">Mycoplana azooxidifex</name>
    <dbReference type="NCBI Taxonomy" id="1636188"/>
    <lineage>
        <taxon>Bacteria</taxon>
        <taxon>Pseudomonadati</taxon>
        <taxon>Pseudomonadota</taxon>
        <taxon>Alphaproteobacteria</taxon>
        <taxon>Hyphomicrobiales</taxon>
        <taxon>Rhizobiaceae</taxon>
        <taxon>Mycoplana</taxon>
    </lineage>
</organism>
<dbReference type="InterPro" id="IPR004843">
    <property type="entry name" value="Calcineurin-like_PHP"/>
</dbReference>
<dbReference type="PROSITE" id="PS51318">
    <property type="entry name" value="TAT"/>
    <property type="match status" value="1"/>
</dbReference>
<proteinExistence type="predicted"/>
<evidence type="ECO:0000313" key="3">
    <source>
        <dbReference type="EMBL" id="MBB3977472.1"/>
    </source>
</evidence>
<dbReference type="Pfam" id="PF00149">
    <property type="entry name" value="Metallophos"/>
    <property type="match status" value="1"/>
</dbReference>
<accession>A0A7W6DB98</accession>
<dbReference type="SUPFAM" id="SSF56300">
    <property type="entry name" value="Metallo-dependent phosphatases"/>
    <property type="match status" value="1"/>
</dbReference>
<dbReference type="RefSeq" id="WP_183804922.1">
    <property type="nucleotide sequence ID" value="NZ_JACIEE010000005.1"/>
</dbReference>
<dbReference type="InterPro" id="IPR019546">
    <property type="entry name" value="TAT_signal_bac_arc"/>
</dbReference>
<dbReference type="Proteomes" id="UP000574761">
    <property type="component" value="Unassembled WGS sequence"/>
</dbReference>
<dbReference type="EMBL" id="JACIEE010000005">
    <property type="protein sequence ID" value="MBB3977472.1"/>
    <property type="molecule type" value="Genomic_DNA"/>
</dbReference>
<dbReference type="GO" id="GO:0016787">
    <property type="term" value="F:hydrolase activity"/>
    <property type="evidence" value="ECO:0007669"/>
    <property type="project" value="InterPro"/>
</dbReference>
<protein>
    <submittedName>
        <fullName evidence="3">Cytolysin (Calcineurin-like family phosphatase)</fullName>
    </submittedName>
</protein>
<dbReference type="InterPro" id="IPR051918">
    <property type="entry name" value="STPP_CPPED1"/>
</dbReference>
<dbReference type="Gene3D" id="3.60.21.10">
    <property type="match status" value="1"/>
</dbReference>
<evidence type="ECO:0000259" key="2">
    <source>
        <dbReference type="Pfam" id="PF00149"/>
    </source>
</evidence>
<feature type="chain" id="PRO_5030543710" evidence="1">
    <location>
        <begin position="35"/>
        <end position="378"/>
    </location>
</feature>
<name>A0A7W6DB98_9HYPH</name>
<sequence length="378" mass="41426">MAFPPFSPLSRRTFIAGAAGAAAVGMLPGLPAHAQNPWPKVDATFVFAADIHACLVTADGLSPNCEAEGKTDANLVRHVRAINEIAKKDWPRMIDGVASGLRGAGTPIRPPNGVIIGGDMTDDGGGQRKIPGEGWQLQQFANRYRQGTGLDQLHFPVYAGLGNHDLDQDGAPPHIDFYRRELRDYVELNHRTSVFYKPPVPVTNYDVPSDNYSWDWGGLHLVQLQRFGGDRSKGAVSGIDWLKQDLASYAGDGRPVVLFQHYGWDPFSLERWDPAARTFDDHGAGAAHWWTEEDRQALLDAIRDTNVIGIFHGHEHPTPMIYRAEGHDLFKPIASYMGGFVVARVTDDALDVVLARAYGDRGDVVFTNAFSKPLGPAP</sequence>
<evidence type="ECO:0000256" key="1">
    <source>
        <dbReference type="SAM" id="SignalP"/>
    </source>
</evidence>
<dbReference type="NCBIfam" id="TIGR01409">
    <property type="entry name" value="TAT_signal_seq"/>
    <property type="match status" value="1"/>
</dbReference>
<gene>
    <name evidence="3" type="ORF">GGQ64_002678</name>
</gene>
<dbReference type="AlphaFoldDB" id="A0A7W6DB98"/>
<dbReference type="PANTHER" id="PTHR43143:SF1">
    <property type="entry name" value="SERINE_THREONINE-PROTEIN PHOSPHATASE CPPED1"/>
    <property type="match status" value="1"/>
</dbReference>